<dbReference type="PANTHER" id="PTHR31379">
    <property type="entry name" value="F-BOX C PROTEIN-RELATED-RELATED"/>
    <property type="match status" value="1"/>
</dbReference>
<dbReference type="Pfam" id="PF12078">
    <property type="entry name" value="DUF3557"/>
    <property type="match status" value="1"/>
</dbReference>
<sequence>MLPYRLDTVILNSTSLSINDRTWSFYVFMNDEEDVLPDECSVSFESPGYRFQHRIMMSAKLGLEKLVKEYLRKGTCTSVLKVWTIPDGIPPNLTMIVQDFVLEYANREVYHSILPYVENRLQLNKIRFLVNNETCQLLDDPAVKNAVFLDLQFPYHNPVDTNDLLLRLCTREIYMIHIAFPIEKVYALAKHWISSQRPIGTKFTLTIEEYLYVLDVMEYVQARENQAIPSKVIALGSHYFAHCVTIPISETSELVMFGGKMREVWKPLEWTFRMEVMASGATVPNK</sequence>
<dbReference type="AlphaFoldDB" id="A0A8R1E9X6"/>
<protein>
    <submittedName>
        <fullName evidence="1">Uncharacterized protein</fullName>
    </submittedName>
</protein>
<organism evidence="1 2">
    <name type="scientific">Caenorhabditis japonica</name>
    <dbReference type="NCBI Taxonomy" id="281687"/>
    <lineage>
        <taxon>Eukaryota</taxon>
        <taxon>Metazoa</taxon>
        <taxon>Ecdysozoa</taxon>
        <taxon>Nematoda</taxon>
        <taxon>Chromadorea</taxon>
        <taxon>Rhabditida</taxon>
        <taxon>Rhabditina</taxon>
        <taxon>Rhabditomorpha</taxon>
        <taxon>Rhabditoidea</taxon>
        <taxon>Rhabditidae</taxon>
        <taxon>Peloderinae</taxon>
        <taxon>Caenorhabditis</taxon>
    </lineage>
</organism>
<proteinExistence type="predicted"/>
<name>A0A8R1E9X6_CAEJA</name>
<evidence type="ECO:0000313" key="1">
    <source>
        <dbReference type="EnsemblMetazoa" id="CJA26118.1"/>
    </source>
</evidence>
<evidence type="ECO:0000313" key="2">
    <source>
        <dbReference type="Proteomes" id="UP000005237"/>
    </source>
</evidence>
<accession>A0A8R1E9X6</accession>
<dbReference type="PANTHER" id="PTHR31379:SF3">
    <property type="entry name" value="F-BOX C PROTEIN-RELATED"/>
    <property type="match status" value="1"/>
</dbReference>
<dbReference type="EnsemblMetazoa" id="CJA26118.1">
    <property type="protein sequence ID" value="CJA26118.1"/>
    <property type="gene ID" value="WBGene00181690"/>
</dbReference>
<dbReference type="InterPro" id="IPR021942">
    <property type="entry name" value="DUF3557"/>
</dbReference>
<reference evidence="1" key="2">
    <citation type="submission" date="2022-06" db="UniProtKB">
        <authorList>
            <consortium name="EnsemblMetazoa"/>
        </authorList>
    </citation>
    <scope>IDENTIFICATION</scope>
    <source>
        <strain evidence="1">DF5081</strain>
    </source>
</reference>
<reference evidence="2" key="1">
    <citation type="submission" date="2010-08" db="EMBL/GenBank/DDBJ databases">
        <authorList>
            <consortium name="Caenorhabditis japonica Sequencing Consortium"/>
            <person name="Wilson R.K."/>
        </authorList>
    </citation>
    <scope>NUCLEOTIDE SEQUENCE [LARGE SCALE GENOMIC DNA]</scope>
    <source>
        <strain evidence="2">DF5081</strain>
    </source>
</reference>
<keyword evidence="2" id="KW-1185">Reference proteome</keyword>
<dbReference type="Proteomes" id="UP000005237">
    <property type="component" value="Unassembled WGS sequence"/>
</dbReference>